<dbReference type="GO" id="GO:0003677">
    <property type="term" value="F:DNA binding"/>
    <property type="evidence" value="ECO:0007669"/>
    <property type="project" value="UniProtKB-KW"/>
</dbReference>
<name>A0A2P6RRQ7_ROSCH</name>
<dbReference type="Gene3D" id="3.30.730.10">
    <property type="entry name" value="AP2/ERF domain"/>
    <property type="match status" value="1"/>
</dbReference>
<accession>A0A2P6RRQ7</accession>
<feature type="compositionally biased region" description="Polar residues" evidence="7">
    <location>
        <begin position="137"/>
        <end position="149"/>
    </location>
</feature>
<keyword evidence="2" id="KW-0805">Transcription regulation</keyword>
<feature type="compositionally biased region" description="Polar residues" evidence="7">
    <location>
        <begin position="373"/>
        <end position="388"/>
    </location>
</feature>
<evidence type="ECO:0000256" key="2">
    <source>
        <dbReference type="ARBA" id="ARBA00023015"/>
    </source>
</evidence>
<evidence type="ECO:0000256" key="6">
    <source>
        <dbReference type="ARBA" id="ARBA00024343"/>
    </source>
</evidence>
<protein>
    <submittedName>
        <fullName evidence="9">Putative transcription factor AP2-EREBP family</fullName>
    </submittedName>
</protein>
<dbReference type="PANTHER" id="PTHR31190:SF473">
    <property type="entry name" value="OS05G0437100 PROTEIN"/>
    <property type="match status" value="1"/>
</dbReference>
<feature type="compositionally biased region" description="Low complexity" evidence="7">
    <location>
        <begin position="325"/>
        <end position="338"/>
    </location>
</feature>
<evidence type="ECO:0000256" key="3">
    <source>
        <dbReference type="ARBA" id="ARBA00023125"/>
    </source>
</evidence>
<feature type="compositionally biased region" description="Polar residues" evidence="7">
    <location>
        <begin position="352"/>
        <end position="365"/>
    </location>
</feature>
<dbReference type="AlphaFoldDB" id="A0A2P6RRQ7"/>
<keyword evidence="5" id="KW-0539">Nucleus</keyword>
<dbReference type="Proteomes" id="UP000238479">
    <property type="component" value="Chromosome 2"/>
</dbReference>
<keyword evidence="3" id="KW-0238">DNA-binding</keyword>
<keyword evidence="10" id="KW-1185">Reference proteome</keyword>
<dbReference type="InterPro" id="IPR001471">
    <property type="entry name" value="AP2/ERF_dom"/>
</dbReference>
<dbReference type="SUPFAM" id="SSF54171">
    <property type="entry name" value="DNA-binding domain"/>
    <property type="match status" value="1"/>
</dbReference>
<proteinExistence type="inferred from homology"/>
<feature type="region of interest" description="Disordered" evidence="7">
    <location>
        <begin position="104"/>
        <end position="184"/>
    </location>
</feature>
<evidence type="ECO:0000259" key="8">
    <source>
        <dbReference type="PROSITE" id="PS51032"/>
    </source>
</evidence>
<dbReference type="PANTHER" id="PTHR31190">
    <property type="entry name" value="DNA-BINDING DOMAIN"/>
    <property type="match status" value="1"/>
</dbReference>
<dbReference type="PRINTS" id="PR00367">
    <property type="entry name" value="ETHRSPELEMNT"/>
</dbReference>
<feature type="domain" description="AP2/ERF" evidence="8">
    <location>
        <begin position="194"/>
        <end position="251"/>
    </location>
</feature>
<dbReference type="SMART" id="SM00380">
    <property type="entry name" value="AP2"/>
    <property type="match status" value="1"/>
</dbReference>
<dbReference type="InterPro" id="IPR016177">
    <property type="entry name" value="DNA-bd_dom_sf"/>
</dbReference>
<feature type="region of interest" description="Disordered" evidence="7">
    <location>
        <begin position="1"/>
        <end position="32"/>
    </location>
</feature>
<evidence type="ECO:0000256" key="5">
    <source>
        <dbReference type="ARBA" id="ARBA00023242"/>
    </source>
</evidence>
<evidence type="ECO:0000256" key="7">
    <source>
        <dbReference type="SAM" id="MobiDB-lite"/>
    </source>
</evidence>
<evidence type="ECO:0000313" key="10">
    <source>
        <dbReference type="Proteomes" id="UP000238479"/>
    </source>
</evidence>
<evidence type="ECO:0000313" key="9">
    <source>
        <dbReference type="EMBL" id="PRQ49109.1"/>
    </source>
</evidence>
<dbReference type="STRING" id="74649.A0A2P6RRQ7"/>
<feature type="region of interest" description="Disordered" evidence="7">
    <location>
        <begin position="325"/>
        <end position="388"/>
    </location>
</feature>
<sequence>MCFLKVANPSRDRDDERAAAAGQGNETDQTHEQRDLIEEWLLFEPLLFSQQQRRGAGGSSGGGGAGGILASSSMLLRLDREREMSAMVSALTHVVTGEEQTRFDVVNGSDSPAGNGLCGGVGSKREREEEGGGGGQNMSESVSRLPQQGSPSSSSVFPENSITRTRRTTSTTPPVQTAYEYSAPQLSEQPIRRKYRGVRQRPWGKWAAEIRDPFKAARVWLGTFDTAEAAAQAYDTAALRFRGNKAKLNFPENVRLRSLPSSAAENPMTTQPTVSGSSNALLSIPTSTEPIVHSQAAASFQQQRPMNLYDQMVLLSSSSSPSATSSSTLASSVSSASSSPPPPAFSSLFSAQATSPVQLRQPTGDQSGGADFSVQQQWSTSSGHYSTS</sequence>
<evidence type="ECO:0000256" key="1">
    <source>
        <dbReference type="ARBA" id="ARBA00004123"/>
    </source>
</evidence>
<dbReference type="PROSITE" id="PS51032">
    <property type="entry name" value="AP2_ERF"/>
    <property type="match status" value="1"/>
</dbReference>
<organism evidence="9 10">
    <name type="scientific">Rosa chinensis</name>
    <name type="common">China rose</name>
    <dbReference type="NCBI Taxonomy" id="74649"/>
    <lineage>
        <taxon>Eukaryota</taxon>
        <taxon>Viridiplantae</taxon>
        <taxon>Streptophyta</taxon>
        <taxon>Embryophyta</taxon>
        <taxon>Tracheophyta</taxon>
        <taxon>Spermatophyta</taxon>
        <taxon>Magnoliopsida</taxon>
        <taxon>eudicotyledons</taxon>
        <taxon>Gunneridae</taxon>
        <taxon>Pentapetalae</taxon>
        <taxon>rosids</taxon>
        <taxon>fabids</taxon>
        <taxon>Rosales</taxon>
        <taxon>Rosaceae</taxon>
        <taxon>Rosoideae</taxon>
        <taxon>Rosoideae incertae sedis</taxon>
        <taxon>Rosa</taxon>
    </lineage>
</organism>
<dbReference type="GO" id="GO:0009873">
    <property type="term" value="P:ethylene-activated signaling pathway"/>
    <property type="evidence" value="ECO:0007669"/>
    <property type="project" value="InterPro"/>
</dbReference>
<dbReference type="Pfam" id="PF00847">
    <property type="entry name" value="AP2"/>
    <property type="match status" value="1"/>
</dbReference>
<dbReference type="EMBL" id="PDCK01000040">
    <property type="protein sequence ID" value="PRQ49109.1"/>
    <property type="molecule type" value="Genomic_DNA"/>
</dbReference>
<reference evidence="9 10" key="1">
    <citation type="journal article" date="2018" name="Nat. Genet.">
        <title>The Rosa genome provides new insights in the design of modern roses.</title>
        <authorList>
            <person name="Bendahmane M."/>
        </authorList>
    </citation>
    <scope>NUCLEOTIDE SEQUENCE [LARGE SCALE GENOMIC DNA]</scope>
    <source>
        <strain evidence="10">cv. Old Blush</strain>
    </source>
</reference>
<feature type="region of interest" description="Disordered" evidence="7">
    <location>
        <begin position="259"/>
        <end position="282"/>
    </location>
</feature>
<dbReference type="GO" id="GO:0005634">
    <property type="term" value="C:nucleus"/>
    <property type="evidence" value="ECO:0007669"/>
    <property type="project" value="UniProtKB-SubCell"/>
</dbReference>
<dbReference type="FunFam" id="3.30.730.10:FF:000001">
    <property type="entry name" value="Ethylene-responsive transcription factor 2"/>
    <property type="match status" value="1"/>
</dbReference>
<comment type="similarity">
    <text evidence="6">Belongs to the AP2/ERF transcription factor family. ERF subfamily.</text>
</comment>
<gene>
    <name evidence="9" type="ORF">RchiOBHm_Chr2g0118251</name>
</gene>
<dbReference type="InterPro" id="IPR044808">
    <property type="entry name" value="ERF_plant"/>
</dbReference>
<dbReference type="InterPro" id="IPR036955">
    <property type="entry name" value="AP2/ERF_dom_sf"/>
</dbReference>
<dbReference type="CDD" id="cd00018">
    <property type="entry name" value="AP2"/>
    <property type="match status" value="1"/>
</dbReference>
<comment type="caution">
    <text evidence="9">The sequence shown here is derived from an EMBL/GenBank/DDBJ whole genome shotgun (WGS) entry which is preliminary data.</text>
</comment>
<dbReference type="OrthoDB" id="1925932at2759"/>
<evidence type="ECO:0000256" key="4">
    <source>
        <dbReference type="ARBA" id="ARBA00023163"/>
    </source>
</evidence>
<keyword evidence="4" id="KW-0804">Transcription</keyword>
<comment type="subcellular location">
    <subcellularLocation>
        <location evidence="1">Nucleus</location>
    </subcellularLocation>
</comment>
<dbReference type="Gramene" id="PRQ49109">
    <property type="protein sequence ID" value="PRQ49109"/>
    <property type="gene ID" value="RchiOBHm_Chr2g0118251"/>
</dbReference>
<dbReference type="OMA" id="EMGNAVY"/>
<dbReference type="GO" id="GO:0003700">
    <property type="term" value="F:DNA-binding transcription factor activity"/>
    <property type="evidence" value="ECO:0007669"/>
    <property type="project" value="InterPro"/>
</dbReference>